<name>A0ABU2P7H7_9ACTN</name>
<proteinExistence type="predicted"/>
<accession>A0ABU2P7H7</accession>
<gene>
    <name evidence="2" type="ORF">RM641_10275</name>
</gene>
<comment type="caution">
    <text evidence="2">The sequence shown here is derived from an EMBL/GenBank/DDBJ whole genome shotgun (WGS) entry which is preliminary data.</text>
</comment>
<feature type="region of interest" description="Disordered" evidence="1">
    <location>
        <begin position="117"/>
        <end position="159"/>
    </location>
</feature>
<evidence type="ECO:0000313" key="3">
    <source>
        <dbReference type="Proteomes" id="UP001183586"/>
    </source>
</evidence>
<dbReference type="Proteomes" id="UP001183586">
    <property type="component" value="Unassembled WGS sequence"/>
</dbReference>
<dbReference type="RefSeq" id="WP_311680750.1">
    <property type="nucleotide sequence ID" value="NZ_JAVREU010000003.1"/>
</dbReference>
<evidence type="ECO:0000256" key="1">
    <source>
        <dbReference type="SAM" id="MobiDB-lite"/>
    </source>
</evidence>
<organism evidence="2 3">
    <name type="scientific">Streptomyces dubilierae</name>
    <dbReference type="NCBI Taxonomy" id="3075533"/>
    <lineage>
        <taxon>Bacteria</taxon>
        <taxon>Bacillati</taxon>
        <taxon>Actinomycetota</taxon>
        <taxon>Actinomycetes</taxon>
        <taxon>Kitasatosporales</taxon>
        <taxon>Streptomycetaceae</taxon>
        <taxon>Streptomyces</taxon>
    </lineage>
</organism>
<reference evidence="3" key="1">
    <citation type="submission" date="2023-07" db="EMBL/GenBank/DDBJ databases">
        <title>30 novel species of actinomycetes from the DSMZ collection.</title>
        <authorList>
            <person name="Nouioui I."/>
        </authorList>
    </citation>
    <scope>NUCLEOTIDE SEQUENCE [LARGE SCALE GENOMIC DNA]</scope>
    <source>
        <strain evidence="3">DSM 41921</strain>
    </source>
</reference>
<evidence type="ECO:0000313" key="2">
    <source>
        <dbReference type="EMBL" id="MDT0387811.1"/>
    </source>
</evidence>
<feature type="region of interest" description="Disordered" evidence="1">
    <location>
        <begin position="1"/>
        <end position="22"/>
    </location>
</feature>
<protein>
    <recommendedName>
        <fullName evidence="4">Tail assembly chaperone</fullName>
    </recommendedName>
</protein>
<keyword evidence="3" id="KW-1185">Reference proteome</keyword>
<feature type="compositionally biased region" description="Low complexity" evidence="1">
    <location>
        <begin position="130"/>
        <end position="159"/>
    </location>
</feature>
<dbReference type="EMBL" id="JAVREU010000003">
    <property type="protein sequence ID" value="MDT0387811.1"/>
    <property type="molecule type" value="Genomic_DNA"/>
</dbReference>
<sequence>MTELLAPPNGHAPTATPPAARDFSKKRKRLDFTIEDDTFEAAPALPGDVFAEFVTLYNSTGETETYQQQHDLLKQALALALLPESWERFAARLKDKANPIDDDQMSDVVLWLLEEYGMRPTQPSQPSSDGPASPESGTSSTESTQPEESPSATSQPTAS</sequence>
<evidence type="ECO:0008006" key="4">
    <source>
        <dbReference type="Google" id="ProtNLM"/>
    </source>
</evidence>